<dbReference type="InterPro" id="IPR040190">
    <property type="entry name" value="MURQ/GCKR"/>
</dbReference>
<feature type="active site" evidence="3">
    <location>
        <position position="116"/>
    </location>
</feature>
<dbReference type="EC" id="4.2.1.126" evidence="3"/>
<evidence type="ECO:0000313" key="6">
    <source>
        <dbReference type="Proteomes" id="UP000190285"/>
    </source>
</evidence>
<dbReference type="EMBL" id="FUZT01000001">
    <property type="protein sequence ID" value="SKC36857.1"/>
    <property type="molecule type" value="Genomic_DNA"/>
</dbReference>
<dbReference type="PROSITE" id="PS01272">
    <property type="entry name" value="GCKR"/>
    <property type="match status" value="1"/>
</dbReference>
<name>A0A1T5ICJ5_9FIRM</name>
<dbReference type="HAMAP" id="MF_00068">
    <property type="entry name" value="MurQ"/>
    <property type="match status" value="1"/>
</dbReference>
<dbReference type="OrthoDB" id="9813395at2"/>
<dbReference type="Pfam" id="PF22645">
    <property type="entry name" value="GKRP_SIS_N"/>
    <property type="match status" value="1"/>
</dbReference>
<dbReference type="GO" id="GO:0009254">
    <property type="term" value="P:peptidoglycan turnover"/>
    <property type="evidence" value="ECO:0007669"/>
    <property type="project" value="TreeGrafter"/>
</dbReference>
<dbReference type="GO" id="GO:0097367">
    <property type="term" value="F:carbohydrate derivative binding"/>
    <property type="evidence" value="ECO:0007669"/>
    <property type="project" value="InterPro"/>
</dbReference>
<dbReference type="CDD" id="cd05007">
    <property type="entry name" value="SIS_Etherase"/>
    <property type="match status" value="1"/>
</dbReference>
<reference evidence="5 6" key="1">
    <citation type="submission" date="2017-02" db="EMBL/GenBank/DDBJ databases">
        <authorList>
            <person name="Peterson S.W."/>
        </authorList>
    </citation>
    <scope>NUCLEOTIDE SEQUENCE [LARGE SCALE GENOMIC DNA]</scope>
    <source>
        <strain evidence="5 6">M1</strain>
    </source>
</reference>
<dbReference type="Gene3D" id="3.40.50.10490">
    <property type="entry name" value="Glucose-6-phosphate isomerase like protein, domain 1"/>
    <property type="match status" value="1"/>
</dbReference>
<keyword evidence="6" id="KW-1185">Reference proteome</keyword>
<dbReference type="GO" id="GO:0097173">
    <property type="term" value="P:N-acetylmuramic acid catabolic process"/>
    <property type="evidence" value="ECO:0007669"/>
    <property type="project" value="UniProtKB-UniPathway"/>
</dbReference>
<gene>
    <name evidence="3" type="primary">murQ</name>
    <name evidence="5" type="ORF">SAMN02194393_00210</name>
</gene>
<evidence type="ECO:0000256" key="3">
    <source>
        <dbReference type="HAMAP-Rule" id="MF_00068"/>
    </source>
</evidence>
<dbReference type="UniPathway" id="UPA00342"/>
<dbReference type="PROSITE" id="PS51464">
    <property type="entry name" value="SIS"/>
    <property type="match status" value="1"/>
</dbReference>
<comment type="function">
    <text evidence="3">Specifically catalyzes the cleavage of the D-lactyl ether substituent of MurNAc 6-phosphate, producing GlcNAc 6-phosphate and D-lactate.</text>
</comment>
<feature type="domain" description="SIS" evidence="4">
    <location>
        <begin position="57"/>
        <end position="220"/>
    </location>
</feature>
<comment type="similarity">
    <text evidence="3">Belongs to the GCKR-like family. MurNAc-6-P etherase subfamily.</text>
</comment>
<evidence type="ECO:0000256" key="2">
    <source>
        <dbReference type="ARBA" id="ARBA00023277"/>
    </source>
</evidence>
<keyword evidence="2 3" id="KW-0119">Carbohydrate metabolism</keyword>
<organism evidence="5 6">
    <name type="scientific">Maledivibacter halophilus</name>
    <dbReference type="NCBI Taxonomy" id="36842"/>
    <lineage>
        <taxon>Bacteria</taxon>
        <taxon>Bacillati</taxon>
        <taxon>Bacillota</taxon>
        <taxon>Clostridia</taxon>
        <taxon>Peptostreptococcales</taxon>
        <taxon>Caminicellaceae</taxon>
        <taxon>Maledivibacter</taxon>
    </lineage>
</organism>
<keyword evidence="1 3" id="KW-0456">Lyase</keyword>
<protein>
    <recommendedName>
        <fullName evidence="3">N-acetylmuramic acid 6-phosphate etherase</fullName>
        <shortName evidence="3">MurNAc-6-P etherase</shortName>
        <ecNumber evidence="3">4.2.1.126</ecNumber>
    </recommendedName>
    <alternativeName>
        <fullName evidence="3">N-acetylmuramic acid 6-phosphate hydrolase</fullName>
    </alternativeName>
    <alternativeName>
        <fullName evidence="3">N-acetylmuramic acid 6-phosphate lyase</fullName>
    </alternativeName>
</protein>
<dbReference type="Proteomes" id="UP000190285">
    <property type="component" value="Unassembled WGS sequence"/>
</dbReference>
<dbReference type="PANTHER" id="PTHR10088:SF4">
    <property type="entry name" value="GLUCOKINASE REGULATORY PROTEIN"/>
    <property type="match status" value="1"/>
</dbReference>
<dbReference type="GO" id="GO:0016803">
    <property type="term" value="F:ether hydrolase activity"/>
    <property type="evidence" value="ECO:0007669"/>
    <property type="project" value="TreeGrafter"/>
</dbReference>
<dbReference type="Gene3D" id="1.10.8.1080">
    <property type="match status" value="1"/>
</dbReference>
<dbReference type="InterPro" id="IPR046348">
    <property type="entry name" value="SIS_dom_sf"/>
</dbReference>
<dbReference type="RefSeq" id="WP_079488692.1">
    <property type="nucleotide sequence ID" value="NZ_FUZT01000001.1"/>
</dbReference>
<dbReference type="GO" id="GO:0016835">
    <property type="term" value="F:carbon-oxygen lyase activity"/>
    <property type="evidence" value="ECO:0007669"/>
    <property type="project" value="UniProtKB-UniRule"/>
</dbReference>
<evidence type="ECO:0000259" key="4">
    <source>
        <dbReference type="PROSITE" id="PS51464"/>
    </source>
</evidence>
<dbReference type="PANTHER" id="PTHR10088">
    <property type="entry name" value="GLUCOKINASE REGULATORY PROTEIN"/>
    <property type="match status" value="1"/>
</dbReference>
<dbReference type="NCBIfam" id="TIGR00274">
    <property type="entry name" value="N-acetylmuramic acid 6-phosphate etherase"/>
    <property type="match status" value="1"/>
</dbReference>
<dbReference type="InterPro" id="IPR005488">
    <property type="entry name" value="Etherase_MurQ"/>
</dbReference>
<dbReference type="InterPro" id="IPR005486">
    <property type="entry name" value="Glucokinase_regulatory_CS"/>
</dbReference>
<evidence type="ECO:0000256" key="1">
    <source>
        <dbReference type="ARBA" id="ARBA00023239"/>
    </source>
</evidence>
<comment type="catalytic activity">
    <reaction evidence="3">
        <text>N-acetyl-D-muramate 6-phosphate + H2O = N-acetyl-D-glucosamine 6-phosphate + (R)-lactate</text>
        <dbReference type="Rhea" id="RHEA:26410"/>
        <dbReference type="ChEBI" id="CHEBI:15377"/>
        <dbReference type="ChEBI" id="CHEBI:16004"/>
        <dbReference type="ChEBI" id="CHEBI:57513"/>
        <dbReference type="ChEBI" id="CHEBI:58722"/>
        <dbReference type="EC" id="4.2.1.126"/>
    </reaction>
</comment>
<dbReference type="InterPro" id="IPR001347">
    <property type="entry name" value="SIS_dom"/>
</dbReference>
<dbReference type="SUPFAM" id="SSF53697">
    <property type="entry name" value="SIS domain"/>
    <property type="match status" value="1"/>
</dbReference>
<accession>A0A1T5ICJ5</accession>
<comment type="pathway">
    <text evidence="3">Amino-sugar metabolism; N-acetylmuramate degradation.</text>
</comment>
<dbReference type="AlphaFoldDB" id="A0A1T5ICJ5"/>
<sequence>MNQNLDQLVTESINENTKNIDQLDTINIVKAINNEDKKVALAVEKELPNISKAVDIISNKLREGGRLIYIGAGTSGRLGILDASECPPTFGVDPNMVIGLIAGGDKAIRSAVEGAEDSKEKAIDQLKNIKFNSKDILVGIAASGRTPFVIGGLEYAKEINTVSIGITCNPNSEISKIADVSISPVVGPEVISGSTRMKAGTAQKMVLNMLTTASMIKLGKVYKNLMVDLQAKNLKLIERCKKIVIQATDVNKDTATNYLEKTDYNVKLAIFLIKSGLQINNAKKILADYDGHLSEALNSL</sequence>
<dbReference type="NCBIfam" id="NF009222">
    <property type="entry name" value="PRK12570.1"/>
    <property type="match status" value="1"/>
</dbReference>
<evidence type="ECO:0000313" key="5">
    <source>
        <dbReference type="EMBL" id="SKC36857.1"/>
    </source>
</evidence>
<dbReference type="STRING" id="36842.SAMN02194393_00210"/>
<dbReference type="FunFam" id="3.40.50.10490:FF:000014">
    <property type="entry name" value="N-acetylmuramic acid 6-phosphate etherase"/>
    <property type="match status" value="1"/>
</dbReference>
<comment type="miscellaneous">
    <text evidence="3">A lyase-type mechanism (elimination/hydration) is suggested for the cleavage of the lactyl ether bond of MurNAc 6-phosphate, with the formation of an alpha,beta-unsaturated aldehyde intermediate with (E)-stereochemistry, followed by the syn addition of water to give product.</text>
</comment>
<proteinExistence type="inferred from homology"/>
<dbReference type="NCBIfam" id="NF003915">
    <property type="entry name" value="PRK05441.1"/>
    <property type="match status" value="1"/>
</dbReference>
<comment type="subunit">
    <text evidence="3">Homodimer.</text>
</comment>
<feature type="active site" description="Proton donor" evidence="3">
    <location>
        <position position="85"/>
    </location>
</feature>
<dbReference type="GO" id="GO:0046348">
    <property type="term" value="P:amino sugar catabolic process"/>
    <property type="evidence" value="ECO:0007669"/>
    <property type="project" value="InterPro"/>
</dbReference>